<feature type="region of interest" description="Disordered" evidence="1">
    <location>
        <begin position="175"/>
        <end position="197"/>
    </location>
</feature>
<protein>
    <submittedName>
        <fullName evidence="3">Uncharacterized protein</fullName>
    </submittedName>
</protein>
<keyword evidence="2" id="KW-0472">Membrane</keyword>
<keyword evidence="2" id="KW-0812">Transmembrane</keyword>
<dbReference type="EMBL" id="CAUYUJ010017771">
    <property type="protein sequence ID" value="CAK0877740.1"/>
    <property type="molecule type" value="Genomic_DNA"/>
</dbReference>
<gene>
    <name evidence="3" type="ORF">PCOR1329_LOCUS61710</name>
</gene>
<accession>A0ABN9VVX4</accession>
<reference evidence="3" key="1">
    <citation type="submission" date="2023-10" db="EMBL/GenBank/DDBJ databases">
        <authorList>
            <person name="Chen Y."/>
            <person name="Shah S."/>
            <person name="Dougan E. K."/>
            <person name="Thang M."/>
            <person name="Chan C."/>
        </authorList>
    </citation>
    <scope>NUCLEOTIDE SEQUENCE [LARGE SCALE GENOMIC DNA]</scope>
</reference>
<feature type="compositionally biased region" description="Basic residues" evidence="1">
    <location>
        <begin position="186"/>
        <end position="197"/>
    </location>
</feature>
<comment type="caution">
    <text evidence="3">The sequence shown here is derived from an EMBL/GenBank/DDBJ whole genome shotgun (WGS) entry which is preliminary data.</text>
</comment>
<name>A0ABN9VVX4_9DINO</name>
<feature type="region of interest" description="Disordered" evidence="1">
    <location>
        <begin position="1"/>
        <end position="65"/>
    </location>
</feature>
<organism evidence="3 4">
    <name type="scientific">Prorocentrum cordatum</name>
    <dbReference type="NCBI Taxonomy" id="2364126"/>
    <lineage>
        <taxon>Eukaryota</taxon>
        <taxon>Sar</taxon>
        <taxon>Alveolata</taxon>
        <taxon>Dinophyceae</taxon>
        <taxon>Prorocentrales</taxon>
        <taxon>Prorocentraceae</taxon>
        <taxon>Prorocentrum</taxon>
    </lineage>
</organism>
<keyword evidence="2" id="KW-1133">Transmembrane helix</keyword>
<evidence type="ECO:0000256" key="1">
    <source>
        <dbReference type="SAM" id="MobiDB-lite"/>
    </source>
</evidence>
<dbReference type="Proteomes" id="UP001189429">
    <property type="component" value="Unassembled WGS sequence"/>
</dbReference>
<keyword evidence="4" id="KW-1185">Reference proteome</keyword>
<sequence length="197" mass="20569">MSGSRRGPRGHGCRRRSGAQGAGAEAKVPERGLGRPPPSRPLRALMAPGRPARAGRRLARSPLAAAAGERRRLPAGGWGGAAAAALPLLAHWAPPARRAFLGTPSPRPRPRLLAAGLCAPLLAGPARQAEAVGPRPPPAEGGPLLDFLLVVAGLMWLAMLVSIYFQIVTGGPGEEQLLIAPDPPRRRPRPRAARPHN</sequence>
<evidence type="ECO:0000256" key="2">
    <source>
        <dbReference type="SAM" id="Phobius"/>
    </source>
</evidence>
<feature type="compositionally biased region" description="Basic residues" evidence="1">
    <location>
        <begin position="1"/>
        <end position="17"/>
    </location>
</feature>
<feature type="compositionally biased region" description="Low complexity" evidence="1">
    <location>
        <begin position="41"/>
        <end position="52"/>
    </location>
</feature>
<evidence type="ECO:0000313" key="3">
    <source>
        <dbReference type="EMBL" id="CAK0877740.1"/>
    </source>
</evidence>
<feature type="transmembrane region" description="Helical" evidence="2">
    <location>
        <begin position="144"/>
        <end position="167"/>
    </location>
</feature>
<proteinExistence type="predicted"/>
<evidence type="ECO:0000313" key="4">
    <source>
        <dbReference type="Proteomes" id="UP001189429"/>
    </source>
</evidence>